<evidence type="ECO:0000256" key="1">
    <source>
        <dbReference type="SAM" id="MobiDB-lite"/>
    </source>
</evidence>
<keyword evidence="4" id="KW-1185">Reference proteome</keyword>
<organism evidence="3 4">
    <name type="scientific">Phaseolus vulgaris</name>
    <name type="common">Kidney bean</name>
    <name type="synonym">French bean</name>
    <dbReference type="NCBI Taxonomy" id="3885"/>
    <lineage>
        <taxon>Eukaryota</taxon>
        <taxon>Viridiplantae</taxon>
        <taxon>Streptophyta</taxon>
        <taxon>Embryophyta</taxon>
        <taxon>Tracheophyta</taxon>
        <taxon>Spermatophyta</taxon>
        <taxon>Magnoliopsida</taxon>
        <taxon>eudicotyledons</taxon>
        <taxon>Gunneridae</taxon>
        <taxon>Pentapetalae</taxon>
        <taxon>rosids</taxon>
        <taxon>fabids</taxon>
        <taxon>Fabales</taxon>
        <taxon>Fabaceae</taxon>
        <taxon>Papilionoideae</taxon>
        <taxon>50 kb inversion clade</taxon>
        <taxon>NPAAA clade</taxon>
        <taxon>indigoferoid/millettioid clade</taxon>
        <taxon>Phaseoleae</taxon>
        <taxon>Phaseolus</taxon>
    </lineage>
</organism>
<keyword evidence="2" id="KW-0732">Signal</keyword>
<dbReference type="Proteomes" id="UP000000226">
    <property type="component" value="Chromosome 11"/>
</dbReference>
<dbReference type="OrthoDB" id="20872at2759"/>
<sequence length="94" mass="9811">MENINMKFIIVVVCLAVCIGASWGGSHDGAKANEEKARKASTKTVNDVKDSAVSSDKSDKDAGAPAFDAAAPAPATEESESFGQWAYEKFIGGN</sequence>
<name>V7AI11_PHAVU</name>
<feature type="compositionally biased region" description="Basic and acidic residues" evidence="1">
    <location>
        <begin position="28"/>
        <end position="38"/>
    </location>
</feature>
<feature type="region of interest" description="Disordered" evidence="1">
    <location>
        <begin position="23"/>
        <end position="81"/>
    </location>
</feature>
<evidence type="ECO:0000313" key="3">
    <source>
        <dbReference type="EMBL" id="ESW04900.1"/>
    </source>
</evidence>
<proteinExistence type="predicted"/>
<dbReference type="AlphaFoldDB" id="V7AI11"/>
<dbReference type="EMBL" id="CM002298">
    <property type="protein sequence ID" value="ESW04900.1"/>
    <property type="molecule type" value="Genomic_DNA"/>
</dbReference>
<gene>
    <name evidence="3" type="ORF">PHAVU_011G135000g</name>
</gene>
<feature type="compositionally biased region" description="Low complexity" evidence="1">
    <location>
        <begin position="63"/>
        <end position="75"/>
    </location>
</feature>
<reference evidence="4" key="1">
    <citation type="journal article" date="2014" name="Nat. Genet.">
        <title>A reference genome for common bean and genome-wide analysis of dual domestications.</title>
        <authorList>
            <person name="Schmutz J."/>
            <person name="McClean P.E."/>
            <person name="Mamidi S."/>
            <person name="Wu G.A."/>
            <person name="Cannon S.B."/>
            <person name="Grimwood J."/>
            <person name="Jenkins J."/>
            <person name="Shu S."/>
            <person name="Song Q."/>
            <person name="Chavarro C."/>
            <person name="Torres-Torres M."/>
            <person name="Geffroy V."/>
            <person name="Moghaddam S.M."/>
            <person name="Gao D."/>
            <person name="Abernathy B."/>
            <person name="Barry K."/>
            <person name="Blair M."/>
            <person name="Brick M.A."/>
            <person name="Chovatia M."/>
            <person name="Gepts P."/>
            <person name="Goodstein D.M."/>
            <person name="Gonzales M."/>
            <person name="Hellsten U."/>
            <person name="Hyten D.L."/>
            <person name="Jia G."/>
            <person name="Kelly J.D."/>
            <person name="Kudrna D."/>
            <person name="Lee R."/>
            <person name="Richard M.M."/>
            <person name="Miklas P.N."/>
            <person name="Osorno J.M."/>
            <person name="Rodrigues J."/>
            <person name="Thareau V."/>
            <person name="Urrea C.A."/>
            <person name="Wang M."/>
            <person name="Yu Y."/>
            <person name="Zhang M."/>
            <person name="Wing R.A."/>
            <person name="Cregan P.B."/>
            <person name="Rokhsar D.S."/>
            <person name="Jackson S.A."/>
        </authorList>
    </citation>
    <scope>NUCLEOTIDE SEQUENCE [LARGE SCALE GENOMIC DNA]</scope>
    <source>
        <strain evidence="4">cv. G19833</strain>
    </source>
</reference>
<feature type="chain" id="PRO_5004753742" evidence="2">
    <location>
        <begin position="25"/>
        <end position="94"/>
    </location>
</feature>
<accession>V7AI11</accession>
<feature type="compositionally biased region" description="Basic and acidic residues" evidence="1">
    <location>
        <begin position="46"/>
        <end position="62"/>
    </location>
</feature>
<evidence type="ECO:0000256" key="2">
    <source>
        <dbReference type="SAM" id="SignalP"/>
    </source>
</evidence>
<feature type="signal peptide" evidence="2">
    <location>
        <begin position="1"/>
        <end position="24"/>
    </location>
</feature>
<evidence type="ECO:0000313" key="4">
    <source>
        <dbReference type="Proteomes" id="UP000000226"/>
    </source>
</evidence>
<dbReference type="Gramene" id="ESW04900">
    <property type="protein sequence ID" value="ESW04900"/>
    <property type="gene ID" value="PHAVU_011G135000g"/>
</dbReference>
<protein>
    <submittedName>
        <fullName evidence="3">Uncharacterized protein</fullName>
    </submittedName>
</protein>